<evidence type="ECO:0000259" key="1">
    <source>
        <dbReference type="Pfam" id="PF22936"/>
    </source>
</evidence>
<proteinExistence type="predicted"/>
<reference evidence="2" key="1">
    <citation type="journal article" date="2019" name="Sci. Rep.">
        <title>Draft genome of Tanacetum cinerariifolium, the natural source of mosquito coil.</title>
        <authorList>
            <person name="Yamashiro T."/>
            <person name="Shiraishi A."/>
            <person name="Satake H."/>
            <person name="Nakayama K."/>
        </authorList>
    </citation>
    <scope>NUCLEOTIDE SEQUENCE</scope>
</reference>
<sequence length="263" mass="30097">MDKCKIGLGYNVVPPPYTRNFMPPKPNLVYPSLDDFVKVNKSVSKSEVEKPTVESNEPKNVRKENGAPIIKDWVSKSKEEDEPKFQTVKPNFTKIEFVKPKTNRKPIEQIRQDTYKSPKGNKRNWNQQMSQNIRSDFELFNKACYVCGQSTEDMKDKGVIDNGCTRHMTRNRFYLTDYEEINGGFVAIGGNSKGGKITKKGKIRTGKLNFEDVYFVKELMFNLFSVSQMCDNKNSVLFTDTACVVLSLDFKLTDESDVLLKVP</sequence>
<dbReference type="InterPro" id="IPR054722">
    <property type="entry name" value="PolX-like_BBD"/>
</dbReference>
<accession>A0A6L2KJ64</accession>
<name>A0A6L2KJ64_TANCI</name>
<dbReference type="Pfam" id="PF22936">
    <property type="entry name" value="Pol_BBD"/>
    <property type="match status" value="1"/>
</dbReference>
<gene>
    <name evidence="2" type="ORF">Tci_020670</name>
</gene>
<comment type="caution">
    <text evidence="2">The sequence shown here is derived from an EMBL/GenBank/DDBJ whole genome shotgun (WGS) entry which is preliminary data.</text>
</comment>
<organism evidence="2">
    <name type="scientific">Tanacetum cinerariifolium</name>
    <name type="common">Dalmatian daisy</name>
    <name type="synonym">Chrysanthemum cinerariifolium</name>
    <dbReference type="NCBI Taxonomy" id="118510"/>
    <lineage>
        <taxon>Eukaryota</taxon>
        <taxon>Viridiplantae</taxon>
        <taxon>Streptophyta</taxon>
        <taxon>Embryophyta</taxon>
        <taxon>Tracheophyta</taxon>
        <taxon>Spermatophyta</taxon>
        <taxon>Magnoliopsida</taxon>
        <taxon>eudicotyledons</taxon>
        <taxon>Gunneridae</taxon>
        <taxon>Pentapetalae</taxon>
        <taxon>asterids</taxon>
        <taxon>campanulids</taxon>
        <taxon>Asterales</taxon>
        <taxon>Asteraceae</taxon>
        <taxon>Asteroideae</taxon>
        <taxon>Anthemideae</taxon>
        <taxon>Anthemidinae</taxon>
        <taxon>Tanacetum</taxon>
    </lineage>
</organism>
<dbReference type="EMBL" id="BKCJ010002457">
    <property type="protein sequence ID" value="GEU48692.1"/>
    <property type="molecule type" value="Genomic_DNA"/>
</dbReference>
<protein>
    <submittedName>
        <fullName evidence="2">Ribonuclease H-like domain-containing protein</fullName>
    </submittedName>
</protein>
<dbReference type="AlphaFoldDB" id="A0A6L2KJ64"/>
<feature type="domain" description="Retrovirus-related Pol polyprotein from transposon TNT 1-94-like beta-barrel" evidence="1">
    <location>
        <begin position="159"/>
        <end position="232"/>
    </location>
</feature>
<evidence type="ECO:0000313" key="2">
    <source>
        <dbReference type="EMBL" id="GEU48692.1"/>
    </source>
</evidence>